<name>A0ABR2HHC9_9EUKA</name>
<feature type="signal peptide" evidence="3">
    <location>
        <begin position="1"/>
        <end position="17"/>
    </location>
</feature>
<keyword evidence="2" id="KW-0472">Membrane</keyword>
<dbReference type="Gene3D" id="2.10.220.10">
    <property type="entry name" value="Hormone Receptor, Insulin-like Growth Factor Receptor 1, Chain A, domain 2"/>
    <property type="match status" value="6"/>
</dbReference>
<dbReference type="InterPro" id="IPR006212">
    <property type="entry name" value="Furin_repeat"/>
</dbReference>
<evidence type="ECO:0000313" key="5">
    <source>
        <dbReference type="EMBL" id="KAK8846429.1"/>
    </source>
</evidence>
<keyword evidence="2" id="KW-0812">Transmembrane</keyword>
<evidence type="ECO:0000256" key="3">
    <source>
        <dbReference type="SAM" id="SignalP"/>
    </source>
</evidence>
<feature type="domain" description="TNFR-Cys" evidence="4">
    <location>
        <begin position="1027"/>
        <end position="1072"/>
    </location>
</feature>
<proteinExistence type="predicted"/>
<keyword evidence="6" id="KW-1185">Reference proteome</keyword>
<organism evidence="5 6">
    <name type="scientific">Tritrichomonas musculus</name>
    <dbReference type="NCBI Taxonomy" id="1915356"/>
    <lineage>
        <taxon>Eukaryota</taxon>
        <taxon>Metamonada</taxon>
        <taxon>Parabasalia</taxon>
        <taxon>Tritrichomonadida</taxon>
        <taxon>Tritrichomonadidae</taxon>
        <taxon>Tritrichomonas</taxon>
    </lineage>
</organism>
<feature type="transmembrane region" description="Helical" evidence="2">
    <location>
        <begin position="1331"/>
        <end position="1354"/>
    </location>
</feature>
<comment type="caution">
    <text evidence="5">The sequence shown here is derived from an EMBL/GenBank/DDBJ whole genome shotgun (WGS) entry which is preliminary data.</text>
</comment>
<dbReference type="PANTHER" id="PTHR23275">
    <property type="entry name" value="CABRIOLET.-RELATED"/>
    <property type="match status" value="1"/>
</dbReference>
<evidence type="ECO:0000256" key="2">
    <source>
        <dbReference type="SAM" id="Phobius"/>
    </source>
</evidence>
<sequence length="1375" mass="153059">MIITLLIVIISSNECNIENCFECDGDTSCKRCIDGYSYLISYETYSYQCVKCHSSCKQCDDKTDGDCTECYDGFYLYKRGAFNDFGTCKQCSEDGLCSQCEQEDPYLCTDCIKNYFLDKSVDPPTCKPCDPSCETCSGTEATQCITCRDGYIKSGDLCKSCGDNCKKCKNENQCETCQEHYYTDSSFKCHECHESCKNCHGPTLNDCDDCYDGYYNGNGLCRACDDNCKTCAAFRNYCTTCEDGKYLEKEKHICLSCDPLCKTCENSNDCLTCADGYYKADNKNLCQKCDPTYHCLTCGFSSYLRSQYCTSCVQGYYPSPYYGFSEGFKCEYSNIEGCSNATDFEQCESCIDGYYLKDKRCHKCDGLCQICSDSNHCSSCHKGAYLTESSTCAKCSDNCLECNSKSDCTKCEDKYFSLNGFCKRCNESCSVCKDDSNACVECADGYYFNQFKRCVKCRDNCEKCQNITHCSECKSEFYIAEDGSCSPCAEVCFECNGPTEDDCLDCDPGYYLSPSFKKCFKCNEACLECTGPNDYECSKCAPGYFMNYDVDISSDKKGDRCTKCEYGCKTCESAVDCTECQDGYYLDNANCEHCIAGCKKCSSGGQQCTECFDGYYVSSTDGKLVNCSACPTDCKSCSRNDSGQLICNKCYDGYYPKDNKCTKCRSPCATCSSENKCKTCIKGHLFDGISSCDAECSKSCATCNLKADICTSCKDGYILNGTVCLKCSDGCKTCEIEGEVSSCTSCLDGFYLDNEQCKKCSDECETCYDSSSYCYTCVEGFYKSYQYDDLSGDCTLCNETEPHCSHCTSDCTEISRCVFSCTRCDDGFFFKDGECKACHKTCKTCDGTSELNCLSCADEYFLGNDGKCEKCDDSCLTCSKSSKECTSCKSNQYLSGGQCFNCNSACVECKDQNTCTKCPQYQFLHDGKCISSCLQLGEGWGGNINFECVKCSLDNCLKYDDGCQCTQCNEGYFIVTDEITTVEVCVPCQLENCKACNGAEKNDCTECNDGHTLQTDPNTNNKFCQKMCDEGYYFDDNNKCQKCNSPCKICSGKDGSICSQCEDGYYLSNSTCRFFPSDCEQNKHCENVNEGDKPVHVTIDITRFDSFKSDKSGGALHIVNCGISGNDISFSNCTSEKGGGGAIYVFNNKELENPITLKKMTFSSCKATFGGAVYIYSIDEKSLVTIESCNFIKNEILNTNDSGNNLKGGSAIYLTVKKGIVRDSSFIGKNGLSSGMIKVTEDFDITPEKEHLKLLNKINDIKSISIIRCSFEIVDNSSLTYFVEKQNLDSNNNFGWLVKNTIKSNFYSNAKLKEFNNKFIYFDVKKKENKYLSANTLMIIFSFMMIVIISTLIIKTKKFSIEEQENKISIDSFNE</sequence>
<dbReference type="SUPFAM" id="SSF57184">
    <property type="entry name" value="Growth factor receptor domain"/>
    <property type="match status" value="9"/>
</dbReference>
<reference evidence="5 6" key="1">
    <citation type="submission" date="2024-04" db="EMBL/GenBank/DDBJ databases">
        <title>Tritrichomonas musculus Genome.</title>
        <authorList>
            <person name="Alves-Ferreira E."/>
            <person name="Grigg M."/>
            <person name="Lorenzi H."/>
            <person name="Galac M."/>
        </authorList>
    </citation>
    <scope>NUCLEOTIDE SEQUENCE [LARGE SCALE GENOMIC DNA]</scope>
    <source>
        <strain evidence="5 6">EAF2021</strain>
    </source>
</reference>
<dbReference type="Proteomes" id="UP001470230">
    <property type="component" value="Unassembled WGS sequence"/>
</dbReference>
<dbReference type="InterPro" id="IPR052798">
    <property type="entry name" value="Giardia_VSA"/>
</dbReference>
<evidence type="ECO:0000313" key="6">
    <source>
        <dbReference type="Proteomes" id="UP001470230"/>
    </source>
</evidence>
<protein>
    <recommendedName>
        <fullName evidence="4">TNFR-Cys domain-containing protein</fullName>
    </recommendedName>
</protein>
<feature type="disulfide bond" evidence="1">
    <location>
        <begin position="1028"/>
        <end position="1043"/>
    </location>
</feature>
<dbReference type="InterPro" id="IPR000742">
    <property type="entry name" value="EGF"/>
</dbReference>
<dbReference type="EMBL" id="JAPFFF010000029">
    <property type="protein sequence ID" value="KAK8846429.1"/>
    <property type="molecule type" value="Genomic_DNA"/>
</dbReference>
<dbReference type="PROSITE" id="PS50050">
    <property type="entry name" value="TNFR_NGFR_2"/>
    <property type="match status" value="1"/>
</dbReference>
<evidence type="ECO:0000259" key="4">
    <source>
        <dbReference type="PROSITE" id="PS50050"/>
    </source>
</evidence>
<feature type="chain" id="PRO_5047364436" description="TNFR-Cys domain-containing protein" evidence="3">
    <location>
        <begin position="18"/>
        <end position="1375"/>
    </location>
</feature>
<evidence type="ECO:0000256" key="1">
    <source>
        <dbReference type="PROSITE-ProRule" id="PRU00206"/>
    </source>
</evidence>
<accession>A0ABR2HHC9</accession>
<dbReference type="SMART" id="SM00261">
    <property type="entry name" value="FU"/>
    <property type="match status" value="15"/>
</dbReference>
<dbReference type="SMART" id="SM00181">
    <property type="entry name" value="EGF"/>
    <property type="match status" value="20"/>
</dbReference>
<gene>
    <name evidence="5" type="ORF">M9Y10_020450</name>
</gene>
<keyword evidence="2" id="KW-1133">Transmembrane helix</keyword>
<feature type="repeat" description="TNFR-Cys" evidence="1">
    <location>
        <begin position="1027"/>
        <end position="1072"/>
    </location>
</feature>
<dbReference type="InterPro" id="IPR001368">
    <property type="entry name" value="TNFR/NGFR_Cys_rich_reg"/>
</dbReference>
<keyword evidence="1" id="KW-1015">Disulfide bond</keyword>
<comment type="caution">
    <text evidence="1">Lacks conserved residue(s) required for the propagation of feature annotation.</text>
</comment>
<dbReference type="InterPro" id="IPR009030">
    <property type="entry name" value="Growth_fac_rcpt_cys_sf"/>
</dbReference>
<keyword evidence="3" id="KW-0732">Signal</keyword>